<reference evidence="4 5" key="1">
    <citation type="submission" date="2018-03" db="EMBL/GenBank/DDBJ databases">
        <title>Bacteriophage NCPPB3778 and a type I-E CRISPR drive the evolution of the US Biological Select Agent, Rathayibacter toxicus.</title>
        <authorList>
            <person name="Davis E.W.II."/>
            <person name="Tabima J.F."/>
            <person name="Weisberg A.J."/>
            <person name="Dantas Lopes L."/>
            <person name="Wiseman M.S."/>
            <person name="Wiseman M.S."/>
            <person name="Pupko T."/>
            <person name="Belcher M.S."/>
            <person name="Sechler A.J."/>
            <person name="Tancos M.A."/>
            <person name="Schroeder B.K."/>
            <person name="Murray T.D."/>
            <person name="Luster D.G."/>
            <person name="Schneider W.L."/>
            <person name="Rogers E."/>
            <person name="Andreote F.D."/>
            <person name="Grunwald N.J."/>
            <person name="Putnam M.L."/>
            <person name="Chang J.H."/>
        </authorList>
    </citation>
    <scope>NUCLEOTIDE SEQUENCE [LARGE SCALE GENOMIC DNA]</scope>
    <source>
        <strain evidence="4 5">NCCPB 2253</strain>
    </source>
</reference>
<dbReference type="GO" id="GO:0008270">
    <property type="term" value="F:zinc ion binding"/>
    <property type="evidence" value="ECO:0007669"/>
    <property type="project" value="InterPro"/>
</dbReference>
<dbReference type="Pfam" id="PF02720">
    <property type="entry name" value="DUF222"/>
    <property type="match status" value="1"/>
</dbReference>
<organism evidence="4 5">
    <name type="scientific">Rathayibacter iranicus</name>
    <dbReference type="NCBI Taxonomy" id="59737"/>
    <lineage>
        <taxon>Bacteria</taxon>
        <taxon>Bacillati</taxon>
        <taxon>Actinomycetota</taxon>
        <taxon>Actinomycetes</taxon>
        <taxon>Micrococcales</taxon>
        <taxon>Microbacteriaceae</taxon>
        <taxon>Rathayibacter</taxon>
    </lineage>
</organism>
<dbReference type="GO" id="GO:0003676">
    <property type="term" value="F:nucleic acid binding"/>
    <property type="evidence" value="ECO:0007669"/>
    <property type="project" value="InterPro"/>
</dbReference>
<feature type="domain" description="HNH nuclease" evidence="3">
    <location>
        <begin position="386"/>
        <end position="438"/>
    </location>
</feature>
<dbReference type="InterPro" id="IPR003615">
    <property type="entry name" value="HNH_nuc"/>
</dbReference>
<evidence type="ECO:0000313" key="4">
    <source>
        <dbReference type="EMBL" id="AZZ56320.1"/>
    </source>
</evidence>
<dbReference type="Gene3D" id="1.10.30.50">
    <property type="match status" value="1"/>
</dbReference>
<protein>
    <submittedName>
        <fullName evidence="4">HNH endonuclease</fullName>
    </submittedName>
</protein>
<keyword evidence="4" id="KW-0540">Nuclease</keyword>
<dbReference type="EMBL" id="CP028130">
    <property type="protein sequence ID" value="AZZ56320.1"/>
    <property type="molecule type" value="Genomic_DNA"/>
</dbReference>
<dbReference type="RefSeq" id="WP_104354013.1">
    <property type="nucleotide sequence ID" value="NZ_CP028130.1"/>
</dbReference>
<dbReference type="KEGG" id="ria:C7V51_10835"/>
<evidence type="ECO:0000313" key="5">
    <source>
        <dbReference type="Proteomes" id="UP000283946"/>
    </source>
</evidence>
<comment type="similarity">
    <text evidence="1">Belongs to the Rv1128c/1148c/1588c/1702c/1945/3466 family.</text>
</comment>
<feature type="compositionally biased region" description="Low complexity" evidence="2">
    <location>
        <begin position="234"/>
        <end position="255"/>
    </location>
</feature>
<keyword evidence="4" id="KW-0255">Endonuclease</keyword>
<evidence type="ECO:0000256" key="2">
    <source>
        <dbReference type="SAM" id="MobiDB-lite"/>
    </source>
</evidence>
<dbReference type="CDD" id="cd00085">
    <property type="entry name" value="HNHc"/>
    <property type="match status" value="1"/>
</dbReference>
<dbReference type="InterPro" id="IPR003870">
    <property type="entry name" value="DUF222"/>
</dbReference>
<evidence type="ECO:0000256" key="1">
    <source>
        <dbReference type="ARBA" id="ARBA00023450"/>
    </source>
</evidence>
<evidence type="ECO:0000259" key="3">
    <source>
        <dbReference type="SMART" id="SM00507"/>
    </source>
</evidence>
<accession>A0AAD1AFQ0</accession>
<dbReference type="Proteomes" id="UP000283946">
    <property type="component" value="Chromosome"/>
</dbReference>
<dbReference type="GO" id="GO:0004519">
    <property type="term" value="F:endonuclease activity"/>
    <property type="evidence" value="ECO:0007669"/>
    <property type="project" value="UniProtKB-KW"/>
</dbReference>
<dbReference type="AlphaFoldDB" id="A0AAD1AFQ0"/>
<sequence>MRAHGATLAAAEAALGEVRARGDRAAALARSASPLLLASAEELYAGYRIALERPESFARGSAPHVSSELAERSIRAEFAVALGVSERVASRELENARLLVEDLPATRSALAEARLRWEAGQAVCAVAATLPPGSRAEFDARAADLAARSTPTQLRRALARLREELHEQPLAERHRRAREDRAVWLSPEVDGMATLCALLPASVAVGVYARLDRIARILRDGAAGSDGAARSAGAAESAGAARSDGAARSAGAAESARAEGSEPGAEGAPVPGLNGGDERTLAQLRADALADILCDADVIGTIPDEAGANRPAPTLVPGVRAEVRVTLAASTASGLDDAPAELDGYGPIPAGTARNLLPATVTRVMTEPRTGAVLSVGRTRRLPHRELRLLLQLRDVTCRFPGCTRSASGAEADHVIEWRNGGGTDPGNLASLCVAHHHVRHGDRWIYVLHPDGTADWTTPTGRRITTRPPALEARLRSGPRPSFDDRPPPF</sequence>
<dbReference type="InterPro" id="IPR002711">
    <property type="entry name" value="HNH"/>
</dbReference>
<gene>
    <name evidence="4" type="ORF">C7V51_10835</name>
</gene>
<dbReference type="SMART" id="SM00507">
    <property type="entry name" value="HNHc"/>
    <property type="match status" value="1"/>
</dbReference>
<keyword evidence="4" id="KW-0378">Hydrolase</keyword>
<feature type="region of interest" description="Disordered" evidence="2">
    <location>
        <begin position="458"/>
        <end position="491"/>
    </location>
</feature>
<dbReference type="Pfam" id="PF01844">
    <property type="entry name" value="HNH"/>
    <property type="match status" value="1"/>
</dbReference>
<feature type="region of interest" description="Disordered" evidence="2">
    <location>
        <begin position="234"/>
        <end position="277"/>
    </location>
</feature>
<name>A0AAD1AFQ0_9MICO</name>
<feature type="compositionally biased region" description="Low complexity" evidence="2">
    <location>
        <begin position="458"/>
        <end position="470"/>
    </location>
</feature>
<proteinExistence type="inferred from homology"/>